<dbReference type="AlphaFoldDB" id="A0A3B6ET28"/>
<evidence type="ECO:0000313" key="13">
    <source>
        <dbReference type="Proteomes" id="UP000019116"/>
    </source>
</evidence>
<keyword evidence="13" id="KW-1185">Reference proteome</keyword>
<comment type="function">
    <text evidence="9">Transcription factor that binds specifically to a 5'-AA[AG]G-3' consensus core sequence.</text>
</comment>
<evidence type="ECO:0000256" key="9">
    <source>
        <dbReference type="RuleBase" id="RU369094"/>
    </source>
</evidence>
<evidence type="ECO:0000256" key="10">
    <source>
        <dbReference type="SAM" id="MobiDB-lite"/>
    </source>
</evidence>
<evidence type="ECO:0000256" key="4">
    <source>
        <dbReference type="ARBA" id="ARBA00023015"/>
    </source>
</evidence>
<dbReference type="Proteomes" id="UP000019116">
    <property type="component" value="Chromosome 3A"/>
</dbReference>
<feature type="compositionally biased region" description="Low complexity" evidence="10">
    <location>
        <begin position="205"/>
        <end position="216"/>
    </location>
</feature>
<dbReference type="PANTHER" id="PTHR31992:SF170">
    <property type="entry name" value="DOF ZINC FINGER PROTEIN"/>
    <property type="match status" value="1"/>
</dbReference>
<sequence length="379" mass="40997">MAIMEIDRPRGGALLKRRRLASPAMIFLPAFLDSSDFWNTDHNQLQLQQIGTSTHSTTTSSPDGPGDGGCNNNNPKGFMATTGADYGVAGGGDDGCGGAGDGDCSRGRNNKSISMSERARLARLPHPVPGLNCPRCESTNTKFCYFNNYSLTQPRHFCRSCSRYWTRGGVLRNVPVGGGYRRHAKRRAKPKVVSATSRASTVGKSSVTPTMSSSTTYATGTDISPPRLQYPIFGSTPSHDSQFSGIFDPANLGLGFPVRLLFAESDAYTVDGCAHHHHHHAHGNGMEQLLEAQNSFPFMHAMDHHMSGLPAEAMPITMATMQGMFHLGLQSVRGGHGDEIAGQQLHYPPAKRNHKHQDYASSRGMHRDVVNGNGTGDYI</sequence>
<dbReference type="PROSITE" id="PS50884">
    <property type="entry name" value="ZF_DOF_2"/>
    <property type="match status" value="1"/>
</dbReference>
<feature type="compositionally biased region" description="Polar residues" evidence="10">
    <location>
        <begin position="194"/>
        <end position="204"/>
    </location>
</feature>
<keyword evidence="1 9" id="KW-0479">Metal-binding</keyword>
<keyword evidence="2 8" id="KW-0863">Zinc-finger</keyword>
<reference evidence="12" key="2">
    <citation type="submission" date="2018-10" db="UniProtKB">
        <authorList>
            <consortium name="EnsemblPlants"/>
        </authorList>
    </citation>
    <scope>IDENTIFICATION</scope>
</reference>
<evidence type="ECO:0000259" key="11">
    <source>
        <dbReference type="PROSITE" id="PS50884"/>
    </source>
</evidence>
<dbReference type="Pfam" id="PF02701">
    <property type="entry name" value="Zn_ribbon_Dof"/>
    <property type="match status" value="1"/>
</dbReference>
<feature type="region of interest" description="Disordered" evidence="10">
    <location>
        <begin position="51"/>
        <end position="70"/>
    </location>
</feature>
<dbReference type="PROSITE" id="PS01361">
    <property type="entry name" value="ZF_DOF_1"/>
    <property type="match status" value="1"/>
</dbReference>
<evidence type="ECO:0000256" key="5">
    <source>
        <dbReference type="ARBA" id="ARBA00023125"/>
    </source>
</evidence>
<evidence type="ECO:0000256" key="3">
    <source>
        <dbReference type="ARBA" id="ARBA00022833"/>
    </source>
</evidence>
<protein>
    <recommendedName>
        <fullName evidence="9">Dof zinc finger protein</fullName>
    </recommendedName>
</protein>
<keyword evidence="5 8" id="KW-0238">DNA-binding</keyword>
<organism evidence="12">
    <name type="scientific">Triticum aestivum</name>
    <name type="common">Wheat</name>
    <dbReference type="NCBI Taxonomy" id="4565"/>
    <lineage>
        <taxon>Eukaryota</taxon>
        <taxon>Viridiplantae</taxon>
        <taxon>Streptophyta</taxon>
        <taxon>Embryophyta</taxon>
        <taxon>Tracheophyta</taxon>
        <taxon>Spermatophyta</taxon>
        <taxon>Magnoliopsida</taxon>
        <taxon>Liliopsida</taxon>
        <taxon>Poales</taxon>
        <taxon>Poaceae</taxon>
        <taxon>BOP clade</taxon>
        <taxon>Pooideae</taxon>
        <taxon>Triticodae</taxon>
        <taxon>Triticeae</taxon>
        <taxon>Triticinae</taxon>
        <taxon>Triticum</taxon>
    </lineage>
</organism>
<dbReference type="Gramene" id="TraesCS3A02G532100.1">
    <property type="protein sequence ID" value="TraesCS3A02G532100.1"/>
    <property type="gene ID" value="TraesCS3A02G532100"/>
</dbReference>
<keyword evidence="7 8" id="KW-0539">Nucleus</keyword>
<dbReference type="OMA" id="MAIMEID"/>
<name>A0A3B6ET28_WHEAT</name>
<dbReference type="GO" id="GO:0008270">
    <property type="term" value="F:zinc ion binding"/>
    <property type="evidence" value="ECO:0007669"/>
    <property type="project" value="UniProtKB-KW"/>
</dbReference>
<feature type="region of interest" description="Disordered" evidence="10">
    <location>
        <begin position="350"/>
        <end position="379"/>
    </location>
</feature>
<dbReference type="STRING" id="4565.A0A3B6ET28"/>
<evidence type="ECO:0000256" key="1">
    <source>
        <dbReference type="ARBA" id="ARBA00022723"/>
    </source>
</evidence>
<feature type="domain" description="Dof-type" evidence="11">
    <location>
        <begin position="131"/>
        <end position="185"/>
    </location>
</feature>
<dbReference type="GO" id="GO:0005634">
    <property type="term" value="C:nucleus"/>
    <property type="evidence" value="ECO:0007669"/>
    <property type="project" value="UniProtKB-SubCell"/>
</dbReference>
<dbReference type="InterPro" id="IPR003851">
    <property type="entry name" value="Znf_Dof"/>
</dbReference>
<dbReference type="Gramene" id="TraesCS3A03G1259900.1">
    <property type="protein sequence ID" value="TraesCS3A03G1259900.1.CDS"/>
    <property type="gene ID" value="TraesCS3A03G1259900"/>
</dbReference>
<keyword evidence="3 9" id="KW-0862">Zinc</keyword>
<evidence type="ECO:0000313" key="12">
    <source>
        <dbReference type="EnsemblPlants" id="TraesCS3A02G532100.1"/>
    </source>
</evidence>
<keyword evidence="4 9" id="KW-0805">Transcription regulation</keyword>
<dbReference type="EnsemblPlants" id="TraesCS3A02G532100.1">
    <property type="protein sequence ID" value="TraesCS3A02G532100.1"/>
    <property type="gene ID" value="TraesCS3A02G532100"/>
</dbReference>
<evidence type="ECO:0000256" key="6">
    <source>
        <dbReference type="ARBA" id="ARBA00023163"/>
    </source>
</evidence>
<feature type="compositionally biased region" description="Basic residues" evidence="10">
    <location>
        <begin position="181"/>
        <end position="190"/>
    </location>
</feature>
<dbReference type="InterPro" id="IPR045174">
    <property type="entry name" value="Dof"/>
</dbReference>
<proteinExistence type="predicted"/>
<feature type="compositionally biased region" description="Low complexity" evidence="10">
    <location>
        <begin position="51"/>
        <end position="64"/>
    </location>
</feature>
<evidence type="ECO:0000256" key="7">
    <source>
        <dbReference type="ARBA" id="ARBA00023242"/>
    </source>
</evidence>
<accession>A0A3B6ET28</accession>
<feature type="region of interest" description="Disordered" evidence="10">
    <location>
        <begin position="181"/>
        <end position="220"/>
    </location>
</feature>
<dbReference type="GO" id="GO:0003677">
    <property type="term" value="F:DNA binding"/>
    <property type="evidence" value="ECO:0007669"/>
    <property type="project" value="UniProtKB-UniRule"/>
</dbReference>
<reference evidence="12" key="1">
    <citation type="submission" date="2018-08" db="EMBL/GenBank/DDBJ databases">
        <authorList>
            <person name="Rossello M."/>
        </authorList>
    </citation>
    <scope>NUCLEOTIDE SEQUENCE [LARGE SCALE GENOMIC DNA]</scope>
    <source>
        <strain evidence="12">cv. Chinese Spring</strain>
    </source>
</reference>
<dbReference type="GO" id="GO:0003700">
    <property type="term" value="F:DNA-binding transcription factor activity"/>
    <property type="evidence" value="ECO:0007669"/>
    <property type="project" value="UniProtKB-UniRule"/>
</dbReference>
<keyword evidence="6 9" id="KW-0804">Transcription</keyword>
<evidence type="ECO:0000256" key="2">
    <source>
        <dbReference type="ARBA" id="ARBA00022771"/>
    </source>
</evidence>
<dbReference type="PANTHER" id="PTHR31992">
    <property type="entry name" value="DOF ZINC FINGER PROTEIN DOF1.4-RELATED"/>
    <property type="match status" value="1"/>
</dbReference>
<comment type="subcellular location">
    <subcellularLocation>
        <location evidence="8 9">Nucleus</location>
    </subcellularLocation>
</comment>
<evidence type="ECO:0000256" key="8">
    <source>
        <dbReference type="PROSITE-ProRule" id="PRU00071"/>
    </source>
</evidence>